<organism evidence="5 6">
    <name type="scientific">Acidianus brierleyi</name>
    <dbReference type="NCBI Taxonomy" id="41673"/>
    <lineage>
        <taxon>Archaea</taxon>
        <taxon>Thermoproteota</taxon>
        <taxon>Thermoprotei</taxon>
        <taxon>Sulfolobales</taxon>
        <taxon>Sulfolobaceae</taxon>
        <taxon>Acidianus</taxon>
    </lineage>
</organism>
<keyword evidence="2" id="KW-0963">Cytoplasm</keyword>
<protein>
    <submittedName>
        <fullName evidence="5">2-hydroxy-6-oxo-6-phenylhexa-2,4-dienoate hydrolase</fullName>
    </submittedName>
</protein>
<dbReference type="AlphaFoldDB" id="A0A2U9IF46"/>
<dbReference type="KEGG" id="abri:DFR85_08385"/>
<comment type="subcellular location">
    <subcellularLocation>
        <location evidence="1">Cytoplasm</location>
    </subcellularLocation>
</comment>
<dbReference type="Proteomes" id="UP000248044">
    <property type="component" value="Chromosome"/>
</dbReference>
<sequence>MQNLEKFVQVNGAKIHYIEAGNGKAVVLHHGARFNAHTWEETGTISAIAEVGYRAISIDFPGFGKSESGNFGNLSDFISSFIETMKLDKPILLGASMGGEAVLEYAVDNPKKLGGLILVGAVGVSSYENKLKDLDGLPILLIWGKHDNVSPKHNYELILKYVKSAKFVNIGNQHACYLDDPNGFNEQIKTFLKGL</sequence>
<keyword evidence="5" id="KW-0378">Hydrolase</keyword>
<dbReference type="PANTHER" id="PTHR46197:SF3">
    <property type="entry name" value="AB HYDROLASE-1 DOMAIN-CONTAINING PROTEIN"/>
    <property type="match status" value="1"/>
</dbReference>
<proteinExistence type="inferred from homology"/>
<dbReference type="PANTHER" id="PTHR46197">
    <property type="entry name" value="PROTEIN ABHD14B-LIKE"/>
    <property type="match status" value="1"/>
</dbReference>
<evidence type="ECO:0000259" key="4">
    <source>
        <dbReference type="Pfam" id="PF00561"/>
    </source>
</evidence>
<dbReference type="Gene3D" id="3.40.50.1820">
    <property type="entry name" value="alpha/beta hydrolase"/>
    <property type="match status" value="1"/>
</dbReference>
<dbReference type="InterPro" id="IPR000073">
    <property type="entry name" value="AB_hydrolase_1"/>
</dbReference>
<dbReference type="PRINTS" id="PR00111">
    <property type="entry name" value="ABHYDROLASE"/>
</dbReference>
<dbReference type="SUPFAM" id="SSF53474">
    <property type="entry name" value="alpha/beta-Hydrolases"/>
    <property type="match status" value="1"/>
</dbReference>
<feature type="domain" description="AB hydrolase-1" evidence="4">
    <location>
        <begin position="25"/>
        <end position="126"/>
    </location>
</feature>
<dbReference type="OrthoDB" id="7531at2157"/>
<accession>A0A2U9IF46</accession>
<dbReference type="InterPro" id="IPR029058">
    <property type="entry name" value="AB_hydrolase_fold"/>
</dbReference>
<evidence type="ECO:0000256" key="2">
    <source>
        <dbReference type="ARBA" id="ARBA00022490"/>
    </source>
</evidence>
<dbReference type="Pfam" id="PF00561">
    <property type="entry name" value="Abhydrolase_1"/>
    <property type="match status" value="1"/>
</dbReference>
<name>A0A2U9IF46_9CREN</name>
<evidence type="ECO:0000256" key="1">
    <source>
        <dbReference type="ARBA" id="ARBA00004496"/>
    </source>
</evidence>
<evidence type="ECO:0000313" key="6">
    <source>
        <dbReference type="Proteomes" id="UP000248044"/>
    </source>
</evidence>
<evidence type="ECO:0000313" key="5">
    <source>
        <dbReference type="EMBL" id="AWR94605.1"/>
    </source>
</evidence>
<reference evidence="5 6" key="1">
    <citation type="submission" date="2018-05" db="EMBL/GenBank/DDBJ databases">
        <title>Complete Genome Sequences of Extremely Thermoacidophilic, Metal-Mobilizing Type-Strain Members of the Archaeal Family Sulfolobaceae: Acidianus brierleyi DSM-1651T, Acidianus sulfidivorans DSM-18786T, Metallosphaera hakonensis DSM-7519T, and Metallosphaera prunae DSM-10039T.</title>
        <authorList>
            <person name="Counts J.A."/>
            <person name="Kelly R.M."/>
        </authorList>
    </citation>
    <scope>NUCLEOTIDE SEQUENCE [LARGE SCALE GENOMIC DNA]</scope>
    <source>
        <strain evidence="5 6">DSM 1651</strain>
    </source>
</reference>
<dbReference type="GO" id="GO:0016787">
    <property type="term" value="F:hydrolase activity"/>
    <property type="evidence" value="ECO:0007669"/>
    <property type="project" value="UniProtKB-KW"/>
</dbReference>
<gene>
    <name evidence="5" type="ORF">DFR85_08385</name>
</gene>
<evidence type="ECO:0000256" key="3">
    <source>
        <dbReference type="ARBA" id="ARBA00037942"/>
    </source>
</evidence>
<comment type="similarity">
    <text evidence="3">Belongs to the AB hydrolase superfamily. ABHD14 family.</text>
</comment>
<dbReference type="GeneID" id="36832167"/>
<keyword evidence="6" id="KW-1185">Reference proteome</keyword>
<dbReference type="EMBL" id="CP029289">
    <property type="protein sequence ID" value="AWR94605.1"/>
    <property type="molecule type" value="Genomic_DNA"/>
</dbReference>
<dbReference type="GO" id="GO:0005737">
    <property type="term" value="C:cytoplasm"/>
    <property type="evidence" value="ECO:0007669"/>
    <property type="project" value="UniProtKB-SubCell"/>
</dbReference>
<dbReference type="RefSeq" id="WP_110270486.1">
    <property type="nucleotide sequence ID" value="NZ_CP029289.2"/>
</dbReference>